<sequence length="133" mass="14772">MAFRPLLFAALLAVIQVWSGPTSADPILGTWQVEPDHKGQIGQIVIRRCGEAFCGRVMKVHDKAGKSVVTRAMGRDLFWGLRSYGGGNYGGGRVWVPLFDREYNAKAQLSGDKLRVRGCLGTICDGQIWWRLH</sequence>
<dbReference type="PANTHER" id="PTHR36919">
    <property type="entry name" value="BLR1215 PROTEIN"/>
    <property type="match status" value="1"/>
</dbReference>
<dbReference type="PANTHER" id="PTHR36919:SF2">
    <property type="entry name" value="BLL6627 PROTEIN"/>
    <property type="match status" value="1"/>
</dbReference>
<organism evidence="3 4">
    <name type="scientific">Albidovulum litorale</name>
    <dbReference type="NCBI Taxonomy" id="2984134"/>
    <lineage>
        <taxon>Bacteria</taxon>
        <taxon>Pseudomonadati</taxon>
        <taxon>Pseudomonadota</taxon>
        <taxon>Alphaproteobacteria</taxon>
        <taxon>Rhodobacterales</taxon>
        <taxon>Paracoccaceae</taxon>
        <taxon>Albidovulum</taxon>
    </lineage>
</organism>
<feature type="signal peptide" evidence="1">
    <location>
        <begin position="1"/>
        <end position="24"/>
    </location>
</feature>
<reference evidence="3 4" key="1">
    <citation type="submission" date="2022-10" db="EMBL/GenBank/DDBJ databases">
        <title>Defluviimonas sp. nov., isolated from ocean surface sediments.</title>
        <authorList>
            <person name="He W."/>
            <person name="Wang L."/>
            <person name="Zhang D.-F."/>
        </authorList>
    </citation>
    <scope>NUCLEOTIDE SEQUENCE [LARGE SCALE GENOMIC DNA]</scope>
    <source>
        <strain evidence="3 4">WL0050</strain>
    </source>
</reference>
<dbReference type="EMBL" id="JAOWKZ010000002">
    <property type="protein sequence ID" value="MCV2871893.1"/>
    <property type="molecule type" value="Genomic_DNA"/>
</dbReference>
<evidence type="ECO:0000256" key="1">
    <source>
        <dbReference type="SAM" id="SignalP"/>
    </source>
</evidence>
<accession>A0ABT2ZLJ4</accession>
<proteinExistence type="predicted"/>
<name>A0ABT2ZLJ4_9RHOB</name>
<dbReference type="InterPro" id="IPR019223">
    <property type="entry name" value="DUF2147"/>
</dbReference>
<evidence type="ECO:0000259" key="2">
    <source>
        <dbReference type="Pfam" id="PF09917"/>
    </source>
</evidence>
<dbReference type="Gene3D" id="2.40.128.520">
    <property type="match status" value="1"/>
</dbReference>
<comment type="caution">
    <text evidence="3">The sequence shown here is derived from an EMBL/GenBank/DDBJ whole genome shotgun (WGS) entry which is preliminary data.</text>
</comment>
<keyword evidence="1" id="KW-0732">Signal</keyword>
<dbReference type="RefSeq" id="WP_263739100.1">
    <property type="nucleotide sequence ID" value="NZ_JAOWKZ010000002.1"/>
</dbReference>
<dbReference type="Pfam" id="PF09917">
    <property type="entry name" value="DUF2147"/>
    <property type="match status" value="1"/>
</dbReference>
<gene>
    <name evidence="3" type="ORF">OEZ71_06250</name>
</gene>
<feature type="domain" description="DUF2147" evidence="2">
    <location>
        <begin position="29"/>
        <end position="131"/>
    </location>
</feature>
<evidence type="ECO:0000313" key="4">
    <source>
        <dbReference type="Proteomes" id="UP001652564"/>
    </source>
</evidence>
<protein>
    <submittedName>
        <fullName evidence="3">DUF2147 domain-containing protein</fullName>
    </submittedName>
</protein>
<keyword evidence="4" id="KW-1185">Reference proteome</keyword>
<dbReference type="Proteomes" id="UP001652564">
    <property type="component" value="Unassembled WGS sequence"/>
</dbReference>
<evidence type="ECO:0000313" key="3">
    <source>
        <dbReference type="EMBL" id="MCV2871893.1"/>
    </source>
</evidence>
<feature type="chain" id="PRO_5046389041" evidence="1">
    <location>
        <begin position="25"/>
        <end position="133"/>
    </location>
</feature>